<gene>
    <name evidence="4" type="ORF">HNR32_001657</name>
</gene>
<dbReference type="EMBL" id="JACHFH010000018">
    <property type="protein sequence ID" value="MBB5336508.1"/>
    <property type="molecule type" value="Genomic_DNA"/>
</dbReference>
<proteinExistence type="inferred from homology"/>
<feature type="domain" description="Prepilin type IV endopeptidase peptidase" evidence="3">
    <location>
        <begin position="32"/>
        <end position="134"/>
    </location>
</feature>
<dbReference type="AlphaFoldDB" id="A0A840UP76"/>
<dbReference type="GO" id="GO:0004190">
    <property type="term" value="F:aspartic-type endopeptidase activity"/>
    <property type="evidence" value="ECO:0007669"/>
    <property type="project" value="InterPro"/>
</dbReference>
<feature type="transmembrane region" description="Helical" evidence="2">
    <location>
        <begin position="48"/>
        <end position="68"/>
    </location>
</feature>
<reference evidence="4 5" key="1">
    <citation type="submission" date="2020-08" db="EMBL/GenBank/DDBJ databases">
        <title>Genomic Encyclopedia of Type Strains, Phase IV (KMG-IV): sequencing the most valuable type-strain genomes for metagenomic binning, comparative biology and taxonomic classification.</title>
        <authorList>
            <person name="Goeker M."/>
        </authorList>
    </citation>
    <scope>NUCLEOTIDE SEQUENCE [LARGE SCALE GENOMIC DNA]</scope>
    <source>
        <strain evidence="4 5">DSM 24661</strain>
    </source>
</reference>
<dbReference type="Proteomes" id="UP000559117">
    <property type="component" value="Unassembled WGS sequence"/>
</dbReference>
<feature type="transmembrane region" description="Helical" evidence="2">
    <location>
        <begin position="75"/>
        <end position="96"/>
    </location>
</feature>
<accession>A0A840UP76</accession>
<evidence type="ECO:0000313" key="4">
    <source>
        <dbReference type="EMBL" id="MBB5336508.1"/>
    </source>
</evidence>
<dbReference type="Pfam" id="PF01478">
    <property type="entry name" value="Peptidase_A24"/>
    <property type="match status" value="1"/>
</dbReference>
<evidence type="ECO:0000256" key="1">
    <source>
        <dbReference type="ARBA" id="ARBA00005801"/>
    </source>
</evidence>
<dbReference type="GO" id="GO:0006465">
    <property type="term" value="P:signal peptide processing"/>
    <property type="evidence" value="ECO:0007669"/>
    <property type="project" value="TreeGrafter"/>
</dbReference>
<evidence type="ECO:0000259" key="3">
    <source>
        <dbReference type="Pfam" id="PF01478"/>
    </source>
</evidence>
<name>A0A840UP76_9FIRM</name>
<dbReference type="GO" id="GO:0005886">
    <property type="term" value="C:plasma membrane"/>
    <property type="evidence" value="ECO:0007669"/>
    <property type="project" value="TreeGrafter"/>
</dbReference>
<dbReference type="Gene3D" id="1.20.120.1220">
    <property type="match status" value="1"/>
</dbReference>
<dbReference type="RefSeq" id="WP_183861503.1">
    <property type="nucleotide sequence ID" value="NZ_JACHFH010000018.1"/>
</dbReference>
<comment type="caution">
    <text evidence="4">The sequence shown here is derived from an EMBL/GenBank/DDBJ whole genome shotgun (WGS) entry which is preliminary data.</text>
</comment>
<dbReference type="PANTHER" id="PTHR30487">
    <property type="entry name" value="TYPE 4 PREPILIN-LIKE PROTEINS LEADER PEPTIDE-PROCESSING ENZYME"/>
    <property type="match status" value="1"/>
</dbReference>
<feature type="transmembrane region" description="Helical" evidence="2">
    <location>
        <begin position="116"/>
        <end position="139"/>
    </location>
</feature>
<organism evidence="4 5">
    <name type="scientific">Pectinatus brassicae</name>
    <dbReference type="NCBI Taxonomy" id="862415"/>
    <lineage>
        <taxon>Bacteria</taxon>
        <taxon>Bacillati</taxon>
        <taxon>Bacillota</taxon>
        <taxon>Negativicutes</taxon>
        <taxon>Selenomonadales</taxon>
        <taxon>Selenomonadaceae</taxon>
        <taxon>Pectinatus</taxon>
    </lineage>
</organism>
<dbReference type="InterPro" id="IPR000045">
    <property type="entry name" value="Prepilin_IV_endopep_pep"/>
</dbReference>
<evidence type="ECO:0000313" key="5">
    <source>
        <dbReference type="Proteomes" id="UP000559117"/>
    </source>
</evidence>
<dbReference type="PANTHER" id="PTHR30487:SF0">
    <property type="entry name" value="PREPILIN LEADER PEPTIDASE_N-METHYLTRANSFERASE-RELATED"/>
    <property type="match status" value="1"/>
</dbReference>
<feature type="transmembrane region" description="Helical" evidence="2">
    <location>
        <begin position="151"/>
        <end position="169"/>
    </location>
</feature>
<comment type="similarity">
    <text evidence="1">Belongs to the peptidase A24 family.</text>
</comment>
<keyword evidence="2" id="KW-0472">Membrane</keyword>
<dbReference type="InterPro" id="IPR050882">
    <property type="entry name" value="Prepilin_peptidase/N-MTase"/>
</dbReference>
<protein>
    <submittedName>
        <fullName evidence="4">Prepilin signal peptidase PulO-like enzyme (Type II secretory pathway)</fullName>
    </submittedName>
</protein>
<keyword evidence="2" id="KW-1133">Transmembrane helix</keyword>
<keyword evidence="2" id="KW-0812">Transmembrane</keyword>
<feature type="transmembrane region" description="Helical" evidence="2">
    <location>
        <begin position="9"/>
        <end position="42"/>
    </location>
</feature>
<evidence type="ECO:0000256" key="2">
    <source>
        <dbReference type="SAM" id="Phobius"/>
    </source>
</evidence>
<keyword evidence="5" id="KW-1185">Reference proteome</keyword>
<sequence length="175" mass="20167">MIIKYLHSYIILPTIFYVTFTAINISNICVIAIFILLIKIAYIDYKTYIIPNKALIILFIPCIIYQLTKTPYTSIGEIILGVLFISIIFLPVYFFSDSLGGGDIKLCYCLGFWLSYPAIVLTINLAFIFGLLTAVYLLLANKYQRNLRIPFAPFLTLAALIIYFSYNYLHYFIFL</sequence>